<evidence type="ECO:0000313" key="1">
    <source>
        <dbReference type="EMBL" id="EIY24791.1"/>
    </source>
</evidence>
<accession>I9Q6H9</accession>
<evidence type="ECO:0000313" key="2">
    <source>
        <dbReference type="Proteomes" id="UP000005974"/>
    </source>
</evidence>
<proteinExistence type="predicted"/>
<sequence>MLVEPDAGKATWVAASTYGTRGSVDL</sequence>
<feature type="non-terminal residue" evidence="1">
    <location>
        <position position="26"/>
    </location>
</feature>
<dbReference type="AlphaFoldDB" id="I9Q6H9"/>
<keyword evidence="2" id="KW-1185">Reference proteome</keyword>
<reference evidence="1 2" key="1">
    <citation type="submission" date="2012-02" db="EMBL/GenBank/DDBJ databases">
        <title>The Genome Sequence of Bacteroides dorei CL02T12C06.</title>
        <authorList>
            <consortium name="The Broad Institute Genome Sequencing Platform"/>
            <person name="Earl A."/>
            <person name="Ward D."/>
            <person name="Feldgarden M."/>
            <person name="Gevers D."/>
            <person name="Zitomersky N.L."/>
            <person name="Coyne M.J."/>
            <person name="Comstock L.E."/>
            <person name="Young S.K."/>
            <person name="Zeng Q."/>
            <person name="Gargeya S."/>
            <person name="Fitzgerald M."/>
            <person name="Haas B."/>
            <person name="Abouelleil A."/>
            <person name="Alvarado L."/>
            <person name="Arachchi H.M."/>
            <person name="Berlin A."/>
            <person name="Chapman S.B."/>
            <person name="Gearin G."/>
            <person name="Goldberg J."/>
            <person name="Griggs A."/>
            <person name="Gujja S."/>
            <person name="Hansen M."/>
            <person name="Heiman D."/>
            <person name="Howarth C."/>
            <person name="Larimer J."/>
            <person name="Lui A."/>
            <person name="MacDonald P.J.P."/>
            <person name="McCowen C."/>
            <person name="Montmayeur A."/>
            <person name="Murphy C."/>
            <person name="Neiman D."/>
            <person name="Pearson M."/>
            <person name="Priest M."/>
            <person name="Roberts A."/>
            <person name="Saif S."/>
            <person name="Shea T."/>
            <person name="Sisk P."/>
            <person name="Stolte C."/>
            <person name="Sykes S."/>
            <person name="Wortman J."/>
            <person name="Nusbaum C."/>
            <person name="Birren B."/>
        </authorList>
    </citation>
    <scope>NUCLEOTIDE SEQUENCE [LARGE SCALE GENOMIC DNA]</scope>
    <source>
        <strain evidence="1 2">CL02T12C06</strain>
    </source>
</reference>
<name>I9Q6H9_9BACT</name>
<organism evidence="1 2">
    <name type="scientific">Phocaeicola dorei CL02T12C06</name>
    <dbReference type="NCBI Taxonomy" id="997876"/>
    <lineage>
        <taxon>Bacteria</taxon>
        <taxon>Pseudomonadati</taxon>
        <taxon>Bacteroidota</taxon>
        <taxon>Bacteroidia</taxon>
        <taxon>Bacteroidales</taxon>
        <taxon>Bacteroidaceae</taxon>
        <taxon>Phocaeicola</taxon>
    </lineage>
</organism>
<gene>
    <name evidence="1" type="ORF">HMPREF1064_05156</name>
</gene>
<protein>
    <submittedName>
        <fullName evidence="1">Uncharacterized protein</fullName>
    </submittedName>
</protein>
<dbReference type="EMBL" id="AGXJ01000102">
    <property type="protein sequence ID" value="EIY24791.1"/>
    <property type="molecule type" value="Genomic_DNA"/>
</dbReference>
<dbReference type="Proteomes" id="UP000005974">
    <property type="component" value="Unassembled WGS sequence"/>
</dbReference>
<comment type="caution">
    <text evidence="1">The sequence shown here is derived from an EMBL/GenBank/DDBJ whole genome shotgun (WGS) entry which is preliminary data.</text>
</comment>
<dbReference type="HOGENOM" id="CLU_3417820_0_0_10"/>